<dbReference type="Proteomes" id="UP001224890">
    <property type="component" value="Unassembled WGS sequence"/>
</dbReference>
<name>A0AAJ0EXG6_9PEZI</name>
<protein>
    <submittedName>
        <fullName evidence="1">Uncharacterized protein</fullName>
    </submittedName>
</protein>
<dbReference type="GeneID" id="85459044"/>
<dbReference type="RefSeq" id="XP_060431336.1">
    <property type="nucleotide sequence ID" value="XM_060574518.1"/>
</dbReference>
<proteinExistence type="predicted"/>
<keyword evidence="2" id="KW-1185">Reference proteome</keyword>
<accession>A0AAJ0EXG6</accession>
<evidence type="ECO:0000313" key="2">
    <source>
        <dbReference type="Proteomes" id="UP001224890"/>
    </source>
</evidence>
<dbReference type="AlphaFoldDB" id="A0AAJ0EXG6"/>
<comment type="caution">
    <text evidence="1">The sequence shown here is derived from an EMBL/GenBank/DDBJ whole genome shotgun (WGS) entry which is preliminary data.</text>
</comment>
<evidence type="ECO:0000313" key="1">
    <source>
        <dbReference type="EMBL" id="KAK1687641.1"/>
    </source>
</evidence>
<organism evidence="1 2">
    <name type="scientific">Colletotrichum godetiae</name>
    <dbReference type="NCBI Taxonomy" id="1209918"/>
    <lineage>
        <taxon>Eukaryota</taxon>
        <taxon>Fungi</taxon>
        <taxon>Dikarya</taxon>
        <taxon>Ascomycota</taxon>
        <taxon>Pezizomycotina</taxon>
        <taxon>Sordariomycetes</taxon>
        <taxon>Hypocreomycetidae</taxon>
        <taxon>Glomerellales</taxon>
        <taxon>Glomerellaceae</taxon>
        <taxon>Colletotrichum</taxon>
        <taxon>Colletotrichum acutatum species complex</taxon>
    </lineage>
</organism>
<gene>
    <name evidence="1" type="ORF">BDP55DRAFT_658991</name>
</gene>
<sequence>MAKELWPRSQGGVREHARYLVRVVLVSLSHSFARARQVSDQQLNNAMFETVASIVFEHLVQAHCSRSVESSVEEASF</sequence>
<reference evidence="1" key="1">
    <citation type="submission" date="2021-06" db="EMBL/GenBank/DDBJ databases">
        <title>Comparative genomics, transcriptomics and evolutionary studies reveal genomic signatures of adaptation to plant cell wall in hemibiotrophic fungi.</title>
        <authorList>
            <consortium name="DOE Joint Genome Institute"/>
            <person name="Baroncelli R."/>
            <person name="Diaz J.F."/>
            <person name="Benocci T."/>
            <person name="Peng M."/>
            <person name="Battaglia E."/>
            <person name="Haridas S."/>
            <person name="Andreopoulos W."/>
            <person name="Labutti K."/>
            <person name="Pangilinan J."/>
            <person name="Floch G.L."/>
            <person name="Makela M.R."/>
            <person name="Henrissat B."/>
            <person name="Grigoriev I.V."/>
            <person name="Crouch J.A."/>
            <person name="De Vries R.P."/>
            <person name="Sukno S.A."/>
            <person name="Thon M.R."/>
        </authorList>
    </citation>
    <scope>NUCLEOTIDE SEQUENCE</scope>
    <source>
        <strain evidence="1">CBS 193.32</strain>
    </source>
</reference>
<dbReference type="EMBL" id="JAHMHR010000014">
    <property type="protein sequence ID" value="KAK1687641.1"/>
    <property type="molecule type" value="Genomic_DNA"/>
</dbReference>